<name>A0A163DSN9_9NEIS</name>
<evidence type="ECO:0000259" key="1">
    <source>
        <dbReference type="PROSITE" id="PS50883"/>
    </source>
</evidence>
<dbReference type="SUPFAM" id="SSF103190">
    <property type="entry name" value="Sensory domain-like"/>
    <property type="match status" value="1"/>
</dbReference>
<dbReference type="CDD" id="cd01948">
    <property type="entry name" value="EAL"/>
    <property type="match status" value="1"/>
</dbReference>
<dbReference type="Proteomes" id="UP000076625">
    <property type="component" value="Unassembled WGS sequence"/>
</dbReference>
<dbReference type="GO" id="GO:0071111">
    <property type="term" value="F:cyclic-guanylate-specific phosphodiesterase activity"/>
    <property type="evidence" value="ECO:0007669"/>
    <property type="project" value="InterPro"/>
</dbReference>
<dbReference type="SMART" id="SM00052">
    <property type="entry name" value="EAL"/>
    <property type="match status" value="1"/>
</dbReference>
<sequence>MNAAVTPAPPACLSSAFQPIVSPAHRRLVGFEALLRGRDQHGAPLSPAALFAAAPTPQARRALDLAACRQHLSAFARASPAGCWLFLNLSTDLLLSPDCGVCGVAALLDACGVPPERLVIEILEGRIADFAALSRAVAGFQALGCRVAIDDFGADASNVERLWRLEPDIVKLDRRIVRAAGVDAAARRVLPALVSLVHEAGSLALIEGVETLAEARVALDTAADLVQGFYFAHPGPRAETARPDVLARLSRAWDSAPRDEAAQRARLAPLLPAFHAAVRRLAGGAPLPAACAALLADPAVDRCYLIDAAGVQQGASVVRHDPPGPRARFNPLEEAAGADWSRKPYYRRALAAPGQWQMSRPYPSVGTGRLCVTLSLAFETDERQYVFCCDLDWEQG</sequence>
<dbReference type="STRING" id="1452487.AVW16_04340"/>
<gene>
    <name evidence="2" type="ORF">AVW16_04340</name>
</gene>
<proteinExistence type="predicted"/>
<dbReference type="EMBL" id="LQQU01000002">
    <property type="protein sequence ID" value="KZE35251.1"/>
    <property type="molecule type" value="Genomic_DNA"/>
</dbReference>
<dbReference type="OrthoDB" id="9813903at2"/>
<reference evidence="3" key="1">
    <citation type="submission" date="2016-01" db="EMBL/GenBank/DDBJ databases">
        <title>Draft genome of Chromobacterium sp. F49.</title>
        <authorList>
            <person name="Hong K.W."/>
        </authorList>
    </citation>
    <scope>NUCLEOTIDE SEQUENCE [LARGE SCALE GENOMIC DNA]</scope>
    <source>
        <strain evidence="3">CN10</strain>
    </source>
</reference>
<dbReference type="PANTHER" id="PTHR33121">
    <property type="entry name" value="CYCLIC DI-GMP PHOSPHODIESTERASE PDEF"/>
    <property type="match status" value="1"/>
</dbReference>
<dbReference type="PROSITE" id="PS50883">
    <property type="entry name" value="EAL"/>
    <property type="match status" value="1"/>
</dbReference>
<dbReference type="Gene3D" id="3.30.450.20">
    <property type="entry name" value="PAS domain"/>
    <property type="match status" value="1"/>
</dbReference>
<comment type="caution">
    <text evidence="2">The sequence shown here is derived from an EMBL/GenBank/DDBJ whole genome shotgun (WGS) entry which is preliminary data.</text>
</comment>
<protein>
    <recommendedName>
        <fullName evidence="1">EAL domain-containing protein</fullName>
    </recommendedName>
</protein>
<dbReference type="SUPFAM" id="SSF141868">
    <property type="entry name" value="EAL domain-like"/>
    <property type="match status" value="1"/>
</dbReference>
<dbReference type="InterPro" id="IPR001633">
    <property type="entry name" value="EAL_dom"/>
</dbReference>
<dbReference type="AlphaFoldDB" id="A0A163DSN9"/>
<accession>A0A163DSN9</accession>
<dbReference type="InterPro" id="IPR029151">
    <property type="entry name" value="Sensor-like_sf"/>
</dbReference>
<keyword evidence="3" id="KW-1185">Reference proteome</keyword>
<dbReference type="Pfam" id="PF00563">
    <property type="entry name" value="EAL"/>
    <property type="match status" value="1"/>
</dbReference>
<dbReference type="PANTHER" id="PTHR33121:SF76">
    <property type="entry name" value="SIGNALING PROTEIN"/>
    <property type="match status" value="1"/>
</dbReference>
<dbReference type="InterPro" id="IPR035919">
    <property type="entry name" value="EAL_sf"/>
</dbReference>
<evidence type="ECO:0000313" key="2">
    <source>
        <dbReference type="EMBL" id="KZE35251.1"/>
    </source>
</evidence>
<dbReference type="RefSeq" id="WP_066609436.1">
    <property type="nucleotide sequence ID" value="NZ_LQQU01000002.1"/>
</dbReference>
<dbReference type="Gene3D" id="3.20.20.450">
    <property type="entry name" value="EAL domain"/>
    <property type="match status" value="1"/>
</dbReference>
<dbReference type="InterPro" id="IPR050706">
    <property type="entry name" value="Cyclic-di-GMP_PDE-like"/>
</dbReference>
<evidence type="ECO:0000313" key="3">
    <source>
        <dbReference type="Proteomes" id="UP000076625"/>
    </source>
</evidence>
<organism evidence="2 3">
    <name type="scientific">Crenobacter luteus</name>
    <dbReference type="NCBI Taxonomy" id="1452487"/>
    <lineage>
        <taxon>Bacteria</taxon>
        <taxon>Pseudomonadati</taxon>
        <taxon>Pseudomonadota</taxon>
        <taxon>Betaproteobacteria</taxon>
        <taxon>Neisseriales</taxon>
        <taxon>Neisseriaceae</taxon>
        <taxon>Crenobacter</taxon>
    </lineage>
</organism>
<feature type="domain" description="EAL" evidence="1">
    <location>
        <begin position="1"/>
        <end position="248"/>
    </location>
</feature>